<protein>
    <submittedName>
        <fullName evidence="1">Uncharacterized protein</fullName>
    </submittedName>
</protein>
<evidence type="ECO:0000313" key="1">
    <source>
        <dbReference type="EMBL" id="KAK5938237.1"/>
    </source>
</evidence>
<accession>A0ABR0RC88</accession>
<gene>
    <name evidence="1" type="ORF">PMZ80_009207</name>
</gene>
<organism evidence="1 2">
    <name type="scientific">Knufia obscura</name>
    <dbReference type="NCBI Taxonomy" id="1635080"/>
    <lineage>
        <taxon>Eukaryota</taxon>
        <taxon>Fungi</taxon>
        <taxon>Dikarya</taxon>
        <taxon>Ascomycota</taxon>
        <taxon>Pezizomycotina</taxon>
        <taxon>Eurotiomycetes</taxon>
        <taxon>Chaetothyriomycetidae</taxon>
        <taxon>Chaetothyriales</taxon>
        <taxon>Trichomeriaceae</taxon>
        <taxon>Knufia</taxon>
    </lineage>
</organism>
<dbReference type="GeneID" id="90002656"/>
<keyword evidence="2" id="KW-1185">Reference proteome</keyword>
<comment type="caution">
    <text evidence="1">The sequence shown here is derived from an EMBL/GenBank/DDBJ whole genome shotgun (WGS) entry which is preliminary data.</text>
</comment>
<evidence type="ECO:0000313" key="2">
    <source>
        <dbReference type="Proteomes" id="UP001334248"/>
    </source>
</evidence>
<sequence length="131" mass="15152">MECGGRWGLNSGTFEPKYPDFQKRVHDRIEHIMPRTLNYSVYSVFSRLMLKNPNLTLRMHFLLGVPFPTVYGPDNLLANRLAHCVATVAEVAVEKSDEEGGTRYVPFHYNLADVKMIEPHQKLENVPFMDW</sequence>
<dbReference type="Proteomes" id="UP001334248">
    <property type="component" value="Unassembled WGS sequence"/>
</dbReference>
<dbReference type="EMBL" id="JAVHJV010000013">
    <property type="protein sequence ID" value="KAK5938237.1"/>
    <property type="molecule type" value="Genomic_DNA"/>
</dbReference>
<name>A0ABR0RC88_9EURO</name>
<proteinExistence type="predicted"/>
<reference evidence="1 2" key="1">
    <citation type="journal article" date="2023" name="Res Sq">
        <title>Genomic and morphological characterization of Knufia obscura isolated from the Mars 2020 spacecraft assembly facility.</title>
        <authorList>
            <person name="Chander A.M."/>
            <person name="Teixeira M.M."/>
            <person name="Singh N.K."/>
            <person name="Williams M.P."/>
            <person name="Parker C.W."/>
            <person name="Leo P."/>
            <person name="Stajich J.E."/>
            <person name="Torok T."/>
            <person name="Tighe S."/>
            <person name="Mason C.E."/>
            <person name="Venkateswaran K."/>
        </authorList>
    </citation>
    <scope>NUCLEOTIDE SEQUENCE [LARGE SCALE GENOMIC DNA]</scope>
    <source>
        <strain evidence="1 2">CCFEE 5817</strain>
    </source>
</reference>
<dbReference type="RefSeq" id="XP_064726327.1">
    <property type="nucleotide sequence ID" value="XM_064877602.1"/>
</dbReference>